<keyword evidence="3" id="KW-0813">Transport</keyword>
<dbReference type="PROSITE" id="PS00883">
    <property type="entry name" value="NI_HGENASE_CYTB_2"/>
    <property type="match status" value="1"/>
</dbReference>
<dbReference type="Proteomes" id="UP000184085">
    <property type="component" value="Unassembled WGS sequence"/>
</dbReference>
<dbReference type="PRINTS" id="PR00161">
    <property type="entry name" value="NIHGNASECYTB"/>
</dbReference>
<dbReference type="PANTHER" id="PTHR30485">
    <property type="entry name" value="NI/FE-HYDROGENASE 1 B-TYPE CYTOCHROME SUBUNIT"/>
    <property type="match status" value="1"/>
</dbReference>
<evidence type="ECO:0000256" key="13">
    <source>
        <dbReference type="SAM" id="Phobius"/>
    </source>
</evidence>
<evidence type="ECO:0000256" key="1">
    <source>
        <dbReference type="ARBA" id="ARBA00004651"/>
    </source>
</evidence>
<dbReference type="AlphaFoldDB" id="A0A1M4N6G9"/>
<gene>
    <name evidence="15" type="primary">hupC</name>
    <name evidence="15" type="ORF">KARMA_3897</name>
</gene>
<evidence type="ECO:0000256" key="2">
    <source>
        <dbReference type="ARBA" id="ARBA00008622"/>
    </source>
</evidence>
<evidence type="ECO:0000256" key="7">
    <source>
        <dbReference type="ARBA" id="ARBA00022723"/>
    </source>
</evidence>
<feature type="transmembrane region" description="Helical" evidence="13">
    <location>
        <begin position="90"/>
        <end position="111"/>
    </location>
</feature>
<dbReference type="Gene3D" id="1.20.950.20">
    <property type="entry name" value="Transmembrane di-heme cytochromes, Chain C"/>
    <property type="match status" value="1"/>
</dbReference>
<evidence type="ECO:0000259" key="14">
    <source>
        <dbReference type="Pfam" id="PF01292"/>
    </source>
</evidence>
<feature type="transmembrane region" description="Helical" evidence="13">
    <location>
        <begin position="157"/>
        <end position="181"/>
    </location>
</feature>
<dbReference type="GO" id="GO:0005506">
    <property type="term" value="F:iron ion binding"/>
    <property type="evidence" value="ECO:0007669"/>
    <property type="project" value="InterPro"/>
</dbReference>
<keyword evidence="16" id="KW-1185">Reference proteome</keyword>
<dbReference type="Pfam" id="PF01292">
    <property type="entry name" value="Ni_hydr_CYTB"/>
    <property type="match status" value="1"/>
</dbReference>
<evidence type="ECO:0000256" key="4">
    <source>
        <dbReference type="ARBA" id="ARBA00022475"/>
    </source>
</evidence>
<protein>
    <recommendedName>
        <fullName evidence="12">Probable Ni/Fe-hydrogenase B-type cytochrome subunit</fullName>
    </recommendedName>
</protein>
<evidence type="ECO:0000256" key="11">
    <source>
        <dbReference type="ARBA" id="ARBA00023136"/>
    </source>
</evidence>
<keyword evidence="6 13" id="KW-0812">Transmembrane</keyword>
<keyword evidence="4" id="KW-1003">Cell membrane</keyword>
<feature type="transmembrane region" description="Helical" evidence="13">
    <location>
        <begin position="48"/>
        <end position="69"/>
    </location>
</feature>
<accession>A0A1M4N6G9</accession>
<sequence>MPEDTIHRPNMDVNPLPTAQLTGDATAEDIDSIRRRTSVFVYEWPVRLWHWGNALCIVVLCITGWFIASPLPTMTFAEATYQFVMGYIRFAHFAAGQLMTVGFFARIYVAITGNHHAKQLFYVPFWNKHWWAEIMFEIRWYLFMEKEPKKYVGHNPLAQVAMFFFITLGTVFMLATGWALYAEGAGQGSLPDLVMGWLIALVGNTQVLHSLHHIGMWFIVIFVIIHIYVAIREDIMSRQSMVSTMISGHRTFKDDRPD</sequence>
<dbReference type="InterPro" id="IPR000516">
    <property type="entry name" value="Ni-dep_Hydgase_cyt-B"/>
</dbReference>
<feature type="transmembrane region" description="Helical" evidence="13">
    <location>
        <begin position="214"/>
        <end position="231"/>
    </location>
</feature>
<dbReference type="InterPro" id="IPR016174">
    <property type="entry name" value="Di-haem_cyt_TM"/>
</dbReference>
<keyword evidence="5" id="KW-0349">Heme</keyword>
<evidence type="ECO:0000256" key="12">
    <source>
        <dbReference type="ARBA" id="ARBA00072962"/>
    </source>
</evidence>
<dbReference type="GO" id="GO:0005886">
    <property type="term" value="C:plasma membrane"/>
    <property type="evidence" value="ECO:0007669"/>
    <property type="project" value="UniProtKB-SubCell"/>
</dbReference>
<dbReference type="PANTHER" id="PTHR30485:SF0">
    <property type="entry name" value="NI_FE-HYDROGENASE 1 B-TYPE CYTOCHROME SUBUNIT-RELATED"/>
    <property type="match status" value="1"/>
</dbReference>
<reference evidence="16" key="1">
    <citation type="submission" date="2016-09" db="EMBL/GenBank/DDBJ databases">
        <authorList>
            <person name="Wibberg D."/>
        </authorList>
    </citation>
    <scope>NUCLEOTIDE SEQUENCE [LARGE SCALE GENOMIC DNA]</scope>
</reference>
<evidence type="ECO:0000256" key="5">
    <source>
        <dbReference type="ARBA" id="ARBA00022617"/>
    </source>
</evidence>
<dbReference type="EMBL" id="FMJB01000065">
    <property type="protein sequence ID" value="SCM69657.1"/>
    <property type="molecule type" value="Genomic_DNA"/>
</dbReference>
<evidence type="ECO:0000256" key="3">
    <source>
        <dbReference type="ARBA" id="ARBA00022448"/>
    </source>
</evidence>
<dbReference type="InterPro" id="IPR011577">
    <property type="entry name" value="Cyt_b561_bac/Ni-Hgenase"/>
</dbReference>
<dbReference type="SUPFAM" id="SSF81342">
    <property type="entry name" value="Transmembrane di-heme cytochromes"/>
    <property type="match status" value="1"/>
</dbReference>
<keyword evidence="8" id="KW-0249">Electron transport</keyword>
<dbReference type="GO" id="GO:0020037">
    <property type="term" value="F:heme binding"/>
    <property type="evidence" value="ECO:0007669"/>
    <property type="project" value="TreeGrafter"/>
</dbReference>
<evidence type="ECO:0000256" key="6">
    <source>
        <dbReference type="ARBA" id="ARBA00022692"/>
    </source>
</evidence>
<proteinExistence type="inferred from homology"/>
<evidence type="ECO:0000313" key="16">
    <source>
        <dbReference type="Proteomes" id="UP000184085"/>
    </source>
</evidence>
<comment type="similarity">
    <text evidence="2">Belongs to the HupC/HyaC/HydC family.</text>
</comment>
<keyword evidence="9 13" id="KW-1133">Transmembrane helix</keyword>
<keyword evidence="11 13" id="KW-0472">Membrane</keyword>
<dbReference type="InterPro" id="IPR051542">
    <property type="entry name" value="Hydrogenase_cytochrome"/>
</dbReference>
<evidence type="ECO:0000256" key="8">
    <source>
        <dbReference type="ARBA" id="ARBA00022982"/>
    </source>
</evidence>
<name>A0A1M4N6G9_9RHOB</name>
<comment type="subcellular location">
    <subcellularLocation>
        <location evidence="1">Cell membrane</location>
        <topology evidence="1">Multi-pass membrane protein</topology>
    </subcellularLocation>
</comment>
<keyword evidence="10" id="KW-0408">Iron</keyword>
<dbReference type="FunFam" id="1.20.950.20:FF:000003">
    <property type="entry name" value="Ni/Fe-hydrogenase 1 b-type cytochrome subunit"/>
    <property type="match status" value="1"/>
</dbReference>
<dbReference type="GO" id="GO:0022904">
    <property type="term" value="P:respiratory electron transport chain"/>
    <property type="evidence" value="ECO:0007669"/>
    <property type="project" value="InterPro"/>
</dbReference>
<dbReference type="GO" id="GO:0009055">
    <property type="term" value="F:electron transfer activity"/>
    <property type="evidence" value="ECO:0007669"/>
    <property type="project" value="InterPro"/>
</dbReference>
<feature type="domain" description="Cytochrome b561 bacterial/Ni-hydrogenase" evidence="14">
    <location>
        <begin position="41"/>
        <end position="248"/>
    </location>
</feature>
<evidence type="ECO:0000256" key="9">
    <source>
        <dbReference type="ARBA" id="ARBA00022989"/>
    </source>
</evidence>
<dbReference type="RefSeq" id="WP_072709504.1">
    <property type="nucleotide sequence ID" value="NZ_FMJB01000065.1"/>
</dbReference>
<evidence type="ECO:0000256" key="10">
    <source>
        <dbReference type="ARBA" id="ARBA00023004"/>
    </source>
</evidence>
<dbReference type="NCBIfam" id="TIGR02125">
    <property type="entry name" value="CytB-hydogenase"/>
    <property type="match status" value="1"/>
</dbReference>
<keyword evidence="7" id="KW-0479">Metal-binding</keyword>
<organism evidence="15 16">
    <name type="scientific">Donghicola eburneus</name>
    <dbReference type="NCBI Taxonomy" id="393278"/>
    <lineage>
        <taxon>Bacteria</taxon>
        <taxon>Pseudomonadati</taxon>
        <taxon>Pseudomonadota</taxon>
        <taxon>Alphaproteobacteria</taxon>
        <taxon>Rhodobacterales</taxon>
        <taxon>Roseobacteraceae</taxon>
        <taxon>Donghicola</taxon>
    </lineage>
</organism>
<evidence type="ECO:0000313" key="15">
    <source>
        <dbReference type="EMBL" id="SCM69657.1"/>
    </source>
</evidence>